<protein>
    <recommendedName>
        <fullName evidence="3">NADPH--hemoprotein reductase</fullName>
        <ecNumber evidence="3">1.6.2.4</ecNumber>
    </recommendedName>
</protein>
<reference evidence="7" key="2">
    <citation type="journal article" date="2018" name="ISME J.">
        <title>A dynamic microbial community with high functional redundancy inhabits the cold, oxic subseafloor aquifer.</title>
        <authorList>
            <person name="Tully B.J."/>
            <person name="Wheat C.G."/>
            <person name="Glazer B.T."/>
            <person name="Huber J.A."/>
        </authorList>
    </citation>
    <scope>NUCLEOTIDE SEQUENCE</scope>
    <source>
        <strain evidence="7">NORP83</strain>
    </source>
</reference>
<dbReference type="GO" id="GO:0003958">
    <property type="term" value="F:NADPH-hemoprotein reductase activity"/>
    <property type="evidence" value="ECO:0007669"/>
    <property type="project" value="UniProtKB-EC"/>
</dbReference>
<feature type="transmembrane region" description="Helical" evidence="4">
    <location>
        <begin position="12"/>
        <end position="33"/>
    </location>
</feature>
<feature type="transmembrane region" description="Helical" evidence="4">
    <location>
        <begin position="289"/>
        <end position="315"/>
    </location>
</feature>
<evidence type="ECO:0000259" key="5">
    <source>
        <dbReference type="PROSITE" id="PS50902"/>
    </source>
</evidence>
<dbReference type="Pfam" id="PF00258">
    <property type="entry name" value="Flavodoxin_1"/>
    <property type="match status" value="1"/>
</dbReference>
<dbReference type="InterPro" id="IPR008254">
    <property type="entry name" value="Flavodoxin/NO_synth"/>
</dbReference>
<dbReference type="PROSITE" id="PS51384">
    <property type="entry name" value="FAD_FR"/>
    <property type="match status" value="1"/>
</dbReference>
<dbReference type="CDD" id="cd06201">
    <property type="entry name" value="SiR_like2"/>
    <property type="match status" value="1"/>
</dbReference>
<dbReference type="Pfam" id="PF03929">
    <property type="entry name" value="PepSY_TM"/>
    <property type="match status" value="1"/>
</dbReference>
<evidence type="ECO:0000313" key="7">
    <source>
        <dbReference type="EMBL" id="PCI98338.1"/>
    </source>
</evidence>
<gene>
    <name evidence="7" type="ORF">COB13_14015</name>
</gene>
<dbReference type="EC" id="1.6.2.4" evidence="3"/>
<dbReference type="InterPro" id="IPR001433">
    <property type="entry name" value="OxRdtase_FAD/NAD-bd"/>
</dbReference>
<feature type="domain" description="FAD-binding FR-type" evidence="6">
    <location>
        <begin position="486"/>
        <end position="602"/>
    </location>
</feature>
<evidence type="ECO:0000256" key="2">
    <source>
        <dbReference type="ARBA" id="ARBA00022643"/>
    </source>
</evidence>
<feature type="transmembrane region" description="Helical" evidence="4">
    <location>
        <begin position="123"/>
        <end position="144"/>
    </location>
</feature>
<dbReference type="InterPro" id="IPR017938">
    <property type="entry name" value="Riboflavin_synthase-like_b-brl"/>
</dbReference>
<dbReference type="InterPro" id="IPR005625">
    <property type="entry name" value="PepSY-ass_TM"/>
</dbReference>
<dbReference type="InterPro" id="IPR017927">
    <property type="entry name" value="FAD-bd_FR_type"/>
</dbReference>
<evidence type="ECO:0000256" key="4">
    <source>
        <dbReference type="SAM" id="Phobius"/>
    </source>
</evidence>
<dbReference type="PANTHER" id="PTHR19384:SF17">
    <property type="entry name" value="NADPH--CYTOCHROME P450 REDUCTASE"/>
    <property type="match status" value="1"/>
</dbReference>
<dbReference type="PRINTS" id="PR00371">
    <property type="entry name" value="FPNCR"/>
</dbReference>
<dbReference type="InterPro" id="IPR029039">
    <property type="entry name" value="Flavoprotein-like_sf"/>
</dbReference>
<dbReference type="AlphaFoldDB" id="A0A2A4YU07"/>
<dbReference type="GO" id="GO:0005829">
    <property type="term" value="C:cytosol"/>
    <property type="evidence" value="ECO:0007669"/>
    <property type="project" value="TreeGrafter"/>
</dbReference>
<dbReference type="Gene3D" id="2.40.30.10">
    <property type="entry name" value="Translation factors"/>
    <property type="match status" value="1"/>
</dbReference>
<evidence type="ECO:0000259" key="6">
    <source>
        <dbReference type="PROSITE" id="PS51384"/>
    </source>
</evidence>
<comment type="caution">
    <text evidence="7">The sequence shown here is derived from an EMBL/GenBank/DDBJ whole genome shotgun (WGS) entry which is preliminary data.</text>
</comment>
<reference key="1">
    <citation type="submission" date="2017-08" db="EMBL/GenBank/DDBJ databases">
        <title>A dynamic microbial community with high functional redundancy inhabits the cold, oxic subseafloor aquifer.</title>
        <authorList>
            <person name="Tully B.J."/>
            <person name="Wheat C.G."/>
            <person name="Glazer B.T."/>
            <person name="Huber J.A."/>
        </authorList>
    </citation>
    <scope>NUCLEOTIDE SEQUENCE [LARGE SCALE GENOMIC DNA]</scope>
</reference>
<dbReference type="Gene3D" id="3.40.50.80">
    <property type="entry name" value="Nucleotide-binding domain of ferredoxin-NADP reductase (FNR) module"/>
    <property type="match status" value="1"/>
</dbReference>
<dbReference type="Pfam" id="PF00175">
    <property type="entry name" value="NAD_binding_1"/>
    <property type="match status" value="1"/>
</dbReference>
<dbReference type="EMBL" id="NVUS01000022">
    <property type="protein sequence ID" value="PCI98338.1"/>
    <property type="molecule type" value="Genomic_DNA"/>
</dbReference>
<dbReference type="SUPFAM" id="SSF52343">
    <property type="entry name" value="Ferredoxin reductase-like, C-terminal NADP-linked domain"/>
    <property type="match status" value="1"/>
</dbReference>
<accession>A0A2A4YU07</accession>
<evidence type="ECO:0000256" key="3">
    <source>
        <dbReference type="ARBA" id="ARBA00023797"/>
    </source>
</evidence>
<feature type="domain" description="Flavodoxin-like" evidence="5">
    <location>
        <begin position="335"/>
        <end position="470"/>
    </location>
</feature>
<organism evidence="7">
    <name type="scientific">OCS116 cluster bacterium</name>
    <dbReference type="NCBI Taxonomy" id="2030921"/>
    <lineage>
        <taxon>Bacteria</taxon>
        <taxon>Pseudomonadati</taxon>
        <taxon>Pseudomonadota</taxon>
        <taxon>Alphaproteobacteria</taxon>
        <taxon>OCS116 cluster</taxon>
    </lineage>
</organism>
<dbReference type="InterPro" id="IPR001709">
    <property type="entry name" value="Flavoprot_Pyr_Nucl_cyt_Rdtase"/>
</dbReference>
<dbReference type="SUPFAM" id="SSF63380">
    <property type="entry name" value="Riboflavin synthase domain-like"/>
    <property type="match status" value="1"/>
</dbReference>
<dbReference type="SUPFAM" id="SSF52218">
    <property type="entry name" value="Flavoproteins"/>
    <property type="match status" value="1"/>
</dbReference>
<evidence type="ECO:0000256" key="1">
    <source>
        <dbReference type="ARBA" id="ARBA00022630"/>
    </source>
</evidence>
<keyword evidence="4" id="KW-1133">Transmembrane helix</keyword>
<dbReference type="GO" id="GO:0050660">
    <property type="term" value="F:flavin adenine dinucleotide binding"/>
    <property type="evidence" value="ECO:0007669"/>
    <property type="project" value="TreeGrafter"/>
</dbReference>
<proteinExistence type="predicted"/>
<keyword evidence="1" id="KW-0285">Flavoprotein</keyword>
<keyword evidence="2" id="KW-0288">FMN</keyword>
<keyword evidence="4" id="KW-0812">Transmembrane</keyword>
<sequence>MYSNMHKYFGFSTYIIIIILSISGSVLSVFPAWDRLTLPTSNASVLSVAQVAQRIQQEYPTVEQIKRLASGKVIIYYFENEQPVAEQIDPLTAAKIAPYEAVGFKSWVTKLHRSLFLDDSGRILAAFAALSMLILSISGAKLVAKRNGGWRIFFNKVQGNGSQKLHVQFGQFALVGFLISSITAIYMFLVTFGFVQDGLNQVAQFPQNINVTSQIQLINSKALKQINLDDLRELTFPYPDDPTDVFAISTNSGAGYVDPSTGEMLGFVPYNLARQIYEFIYMLHTGRGIWWLGLMLGLTTGCIPVLSVTGLLLWWRKRKDRPKIRNISSAQKADKIILVGSQDNSSWAFAKALHDGLVEQNFKVHICEMNKIANHYKNADTMFILASTYDDGEAPKSANKFLQKLDVISGIASFKYAVLGFGDKQFPKYCKFAINVEQKLNEKAWQQLMQMERINQQSAQAFEQWGQKVAVELNVPLEMDYKPKPRATQKLALVSRQDFGQKVQAPTSILRFGPGNAKKLSIIAKLFNLRLPKFEAGDLVGIIPQNSDTPRFYSLASSNRDGFLEICVRKQAGGLCSGQLHGLEIGDEIDVFIQPNPKFKPDLDDAPVILIGAGAGIAPLTGFLRQNIRQQPMHLYFGCRDPQSDFLYESEIDDWLKAKKLETSHIAFSRIEQKTYVQDCLTEDVESLRSLMRQGAQIMICGSKNMANEVEVAMKFILKPMGISIEDMRNSGRYLEDVY</sequence>
<keyword evidence="4" id="KW-0472">Membrane</keyword>
<name>A0A2A4YU07_9PROT</name>
<dbReference type="InterPro" id="IPR039261">
    <property type="entry name" value="FNR_nucleotide-bd"/>
</dbReference>
<feature type="transmembrane region" description="Helical" evidence="4">
    <location>
        <begin position="165"/>
        <end position="189"/>
    </location>
</feature>
<dbReference type="Gene3D" id="3.40.50.360">
    <property type="match status" value="1"/>
</dbReference>
<dbReference type="GO" id="GO:0010181">
    <property type="term" value="F:FMN binding"/>
    <property type="evidence" value="ECO:0007669"/>
    <property type="project" value="InterPro"/>
</dbReference>
<dbReference type="PROSITE" id="PS50902">
    <property type="entry name" value="FLAVODOXIN_LIKE"/>
    <property type="match status" value="1"/>
</dbReference>
<dbReference type="PANTHER" id="PTHR19384">
    <property type="entry name" value="NITRIC OXIDE SYNTHASE-RELATED"/>
    <property type="match status" value="1"/>
</dbReference>